<gene>
    <name evidence="3" type="ORF">AK812_SmicGene13207</name>
</gene>
<dbReference type="EMBL" id="LSRX01000226">
    <property type="protein sequence ID" value="OLQ03821.1"/>
    <property type="molecule type" value="Genomic_DNA"/>
</dbReference>
<dbReference type="SUPFAM" id="SSF47473">
    <property type="entry name" value="EF-hand"/>
    <property type="match status" value="1"/>
</dbReference>
<dbReference type="InterPro" id="IPR011992">
    <property type="entry name" value="EF-hand-dom_pair"/>
</dbReference>
<accession>A0A1Q9E8S9</accession>
<keyword evidence="4" id="KW-1185">Reference proteome</keyword>
<evidence type="ECO:0008006" key="5">
    <source>
        <dbReference type="Google" id="ProtNLM"/>
    </source>
</evidence>
<dbReference type="InterPro" id="IPR052514">
    <property type="entry name" value="SAM-dependent_MTase"/>
</dbReference>
<name>A0A1Q9E8S9_SYMMI</name>
<proteinExistence type="predicted"/>
<sequence length="916" mass="102911">MLQLYVCIHLDFYAVNELLCFLAYFLLGIGVFVGHLIEKDTLALTPTLPEDARQILVLFSGTSTYMLMKHYDMTSTICAELKFGAPGLCNIDIDNVELGKAPASSFQRASMTTEHYAFIFEFLAWWQAILVTCLVLFYLSVPLTSWTEIVLYALAWAEWPLMLFGVMPVLLERLTIRSSIGDETDNQLVRQVSLETKSMLLRYHIRLAQLMGYEKRLKKQQLVERHRVPPKQVHNATRLIRAATESLPDEAEAQNQTWLMPHGASAPAMHLMPHGVSAMEMQPPSPRPGDSSPRPGGAMHRAVRKVNMITRLFEIEQIFSSLDINNNEEVMLADLAAHWRAMGFLNTEESAQTLLESIDYDGSKQLTWIKFQAAAALAISAGGERDWNEFVDWIAAIGLPHENEALLSVRPPPGRFWWRTAYPTWEESTFQIFRRFVRPDSIVLDVGGWIGSTSVWLAALAQKVVVLEPSDAAFEELASNVAQNPDRHQRMSLLRVALGARRGFVQMTNRGDSADQVGIFDRRQAILSTVWDVNELLLAFPSLNATSFIKIDIEGSERDLIPAMADFLRRVRPTVWLSLHPYALTPSEMSALVSSLKDLCPFLYGLRWNSSWALTDFQVTGRMVDRMPQVADSADDAHRKPQLGSAYSSQHLEISWRPKGTKAMAAVWLPKRTAVMLDPRAVQAQEGDNQFPQKCKAAAGDEEAEQRMALYQDHIKIPPSQIREPPSVTMPMKSRPVSAISVASRPRSAFRPPLKATEPRTEAGQGRQHIQAELELLKRNTPANKVYLPTLKILQSPPSTEQKPKHRSLYPDLKHKARANQLMREWASLPSLRMQLSESDMAVLQEEVQRRNPLEQTRRPESGSPSRTKRSSDGSPGKAFPFIPCGLCERESESPMAKLRQRLSSGSAGAKMSATA</sequence>
<organism evidence="3 4">
    <name type="scientific">Symbiodinium microadriaticum</name>
    <name type="common">Dinoflagellate</name>
    <name type="synonym">Zooxanthella microadriatica</name>
    <dbReference type="NCBI Taxonomy" id="2951"/>
    <lineage>
        <taxon>Eukaryota</taxon>
        <taxon>Sar</taxon>
        <taxon>Alveolata</taxon>
        <taxon>Dinophyceae</taxon>
        <taxon>Suessiales</taxon>
        <taxon>Symbiodiniaceae</taxon>
        <taxon>Symbiodinium</taxon>
    </lineage>
</organism>
<dbReference type="Gene3D" id="1.10.238.10">
    <property type="entry name" value="EF-hand"/>
    <property type="match status" value="1"/>
</dbReference>
<keyword evidence="2" id="KW-0812">Transmembrane</keyword>
<protein>
    <recommendedName>
        <fullName evidence="5">Methyltransferase FkbM domain-containing protein</fullName>
    </recommendedName>
</protein>
<dbReference type="OrthoDB" id="407600at2759"/>
<dbReference type="NCBIfam" id="TIGR01444">
    <property type="entry name" value="fkbM_fam"/>
    <property type="match status" value="1"/>
</dbReference>
<dbReference type="Gene3D" id="3.40.50.150">
    <property type="entry name" value="Vaccinia Virus protein VP39"/>
    <property type="match status" value="1"/>
</dbReference>
<feature type="compositionally biased region" description="Low complexity" evidence="1">
    <location>
        <begin position="288"/>
        <end position="297"/>
    </location>
</feature>
<dbReference type="PANTHER" id="PTHR34203">
    <property type="entry name" value="METHYLTRANSFERASE, FKBM FAMILY PROTEIN"/>
    <property type="match status" value="1"/>
</dbReference>
<dbReference type="PANTHER" id="PTHR34203:SF15">
    <property type="entry name" value="SLL1173 PROTEIN"/>
    <property type="match status" value="1"/>
</dbReference>
<comment type="caution">
    <text evidence="3">The sequence shown here is derived from an EMBL/GenBank/DDBJ whole genome shotgun (WGS) entry which is preliminary data.</text>
</comment>
<feature type="compositionally biased region" description="Basic and acidic residues" evidence="1">
    <location>
        <begin position="848"/>
        <end position="861"/>
    </location>
</feature>
<dbReference type="InterPro" id="IPR029063">
    <property type="entry name" value="SAM-dependent_MTases_sf"/>
</dbReference>
<dbReference type="SUPFAM" id="SSF53335">
    <property type="entry name" value="S-adenosyl-L-methionine-dependent methyltransferases"/>
    <property type="match status" value="1"/>
</dbReference>
<dbReference type="InterPro" id="IPR006342">
    <property type="entry name" value="FkbM_mtfrase"/>
</dbReference>
<evidence type="ECO:0000313" key="3">
    <source>
        <dbReference type="EMBL" id="OLQ03821.1"/>
    </source>
</evidence>
<evidence type="ECO:0000313" key="4">
    <source>
        <dbReference type="Proteomes" id="UP000186817"/>
    </source>
</evidence>
<feature type="transmembrane region" description="Helical" evidence="2">
    <location>
        <begin position="149"/>
        <end position="171"/>
    </location>
</feature>
<dbReference type="Proteomes" id="UP000186817">
    <property type="component" value="Unassembled WGS sequence"/>
</dbReference>
<feature type="transmembrane region" description="Helical" evidence="2">
    <location>
        <begin position="116"/>
        <end position="137"/>
    </location>
</feature>
<reference evidence="3 4" key="1">
    <citation type="submission" date="2016-02" db="EMBL/GenBank/DDBJ databases">
        <title>Genome analysis of coral dinoflagellate symbionts highlights evolutionary adaptations to a symbiotic lifestyle.</title>
        <authorList>
            <person name="Aranda M."/>
            <person name="Li Y."/>
            <person name="Liew Y.J."/>
            <person name="Baumgarten S."/>
            <person name="Simakov O."/>
            <person name="Wilson M."/>
            <person name="Piel J."/>
            <person name="Ashoor H."/>
            <person name="Bougouffa S."/>
            <person name="Bajic V.B."/>
            <person name="Ryu T."/>
            <person name="Ravasi T."/>
            <person name="Bayer T."/>
            <person name="Micklem G."/>
            <person name="Kim H."/>
            <person name="Bhak J."/>
            <person name="Lajeunesse T.C."/>
            <person name="Voolstra C.R."/>
        </authorList>
    </citation>
    <scope>NUCLEOTIDE SEQUENCE [LARGE SCALE GENOMIC DNA]</scope>
    <source>
        <strain evidence="3 4">CCMP2467</strain>
    </source>
</reference>
<keyword evidence="2" id="KW-0472">Membrane</keyword>
<dbReference type="AlphaFoldDB" id="A0A1Q9E8S9"/>
<evidence type="ECO:0000256" key="1">
    <source>
        <dbReference type="SAM" id="MobiDB-lite"/>
    </source>
</evidence>
<feature type="region of interest" description="Disordered" evidence="1">
    <location>
        <begin position="739"/>
        <end position="768"/>
    </location>
</feature>
<feature type="region of interest" description="Disordered" evidence="1">
    <location>
        <begin position="279"/>
        <end position="298"/>
    </location>
</feature>
<feature type="transmembrane region" description="Helical" evidence="2">
    <location>
        <begin position="12"/>
        <end position="37"/>
    </location>
</feature>
<evidence type="ECO:0000256" key="2">
    <source>
        <dbReference type="SAM" id="Phobius"/>
    </source>
</evidence>
<feature type="region of interest" description="Disordered" evidence="1">
    <location>
        <begin position="848"/>
        <end position="916"/>
    </location>
</feature>
<keyword evidence="2" id="KW-1133">Transmembrane helix</keyword>